<evidence type="ECO:0000313" key="2">
    <source>
        <dbReference type="EMBL" id="SCX88465.1"/>
    </source>
</evidence>
<accession>A0A1G5BE74</accession>
<evidence type="ECO:0000313" key="3">
    <source>
        <dbReference type="Proteomes" id="UP000198538"/>
    </source>
</evidence>
<organism evidence="2 3">
    <name type="scientific">Paenibacillus polysaccharolyticus</name>
    <dbReference type="NCBI Taxonomy" id="582692"/>
    <lineage>
        <taxon>Bacteria</taxon>
        <taxon>Bacillati</taxon>
        <taxon>Bacillota</taxon>
        <taxon>Bacilli</taxon>
        <taxon>Bacillales</taxon>
        <taxon>Paenibacillaceae</taxon>
        <taxon>Paenibacillus</taxon>
    </lineage>
</organism>
<feature type="transmembrane region" description="Helical" evidence="1">
    <location>
        <begin position="6"/>
        <end position="27"/>
    </location>
</feature>
<gene>
    <name evidence="2" type="ORF">SAMN05720606_101337</name>
</gene>
<dbReference type="EMBL" id="FMVM01000001">
    <property type="protein sequence ID" value="SCX88465.1"/>
    <property type="molecule type" value="Genomic_DNA"/>
</dbReference>
<dbReference type="Proteomes" id="UP000198538">
    <property type="component" value="Unassembled WGS sequence"/>
</dbReference>
<reference evidence="3" key="1">
    <citation type="submission" date="2016-10" db="EMBL/GenBank/DDBJ databases">
        <authorList>
            <person name="Varghese N."/>
            <person name="Submissions S."/>
        </authorList>
    </citation>
    <scope>NUCLEOTIDE SEQUENCE [LARGE SCALE GENOMIC DNA]</scope>
    <source>
        <strain evidence="3">BL9</strain>
    </source>
</reference>
<proteinExistence type="predicted"/>
<protein>
    <submittedName>
        <fullName evidence="2">Uncharacterized protein</fullName>
    </submittedName>
</protein>
<evidence type="ECO:0000256" key="1">
    <source>
        <dbReference type="SAM" id="Phobius"/>
    </source>
</evidence>
<name>A0A1G5BE74_9BACL</name>
<keyword evidence="1" id="KW-0812">Transmembrane</keyword>
<keyword evidence="1" id="KW-0472">Membrane</keyword>
<keyword evidence="3" id="KW-1185">Reference proteome</keyword>
<dbReference type="AlphaFoldDB" id="A0A1G5BE74"/>
<keyword evidence="1" id="KW-1133">Transmembrane helix</keyword>
<sequence>MSWFYWPEFIILTICLIVVLFGIYYVFRKVSGLSKRISNLENKMNTIKKND</sequence>